<comment type="caution">
    <text evidence="6">The sequence shown here is derived from an EMBL/GenBank/DDBJ whole genome shotgun (WGS) entry which is preliminary data.</text>
</comment>
<protein>
    <recommendedName>
        <fullName evidence="5">HPr domain-containing protein</fullName>
    </recommendedName>
</protein>
<accession>A0ABQ1XBG4</accession>
<dbReference type="InterPro" id="IPR050399">
    <property type="entry name" value="HPr"/>
</dbReference>
<evidence type="ECO:0000259" key="5">
    <source>
        <dbReference type="PROSITE" id="PS51350"/>
    </source>
</evidence>
<dbReference type="RefSeq" id="WP_217978594.1">
    <property type="nucleotide sequence ID" value="NZ_BMFS01000001.1"/>
</dbReference>
<dbReference type="PRINTS" id="PR00107">
    <property type="entry name" value="PHOSPHOCPHPR"/>
</dbReference>
<dbReference type="SUPFAM" id="SSF55594">
    <property type="entry name" value="HPr-like"/>
    <property type="match status" value="1"/>
</dbReference>
<gene>
    <name evidence="6" type="ORF">GCM10007420_00100</name>
</gene>
<feature type="domain" description="HPr" evidence="5">
    <location>
        <begin position="3"/>
        <end position="90"/>
    </location>
</feature>
<keyword evidence="7" id="KW-1185">Reference proteome</keyword>
<dbReference type="Proteomes" id="UP000648722">
    <property type="component" value="Unassembled WGS sequence"/>
</dbReference>
<dbReference type="Gene3D" id="3.30.1340.10">
    <property type="entry name" value="HPr-like"/>
    <property type="match status" value="1"/>
</dbReference>
<keyword evidence="4" id="KW-0598">Phosphotransferase system</keyword>
<dbReference type="PROSITE" id="PS51350">
    <property type="entry name" value="PTS_HPR_DOM"/>
    <property type="match status" value="1"/>
</dbReference>
<evidence type="ECO:0000256" key="1">
    <source>
        <dbReference type="ARBA" id="ARBA00004496"/>
    </source>
</evidence>
<reference evidence="7" key="1">
    <citation type="journal article" date="2019" name="Int. J. Syst. Evol. Microbiol.">
        <title>The Global Catalogue of Microorganisms (GCM) 10K type strain sequencing project: providing services to taxonomists for standard genome sequencing and annotation.</title>
        <authorList>
            <consortium name="The Broad Institute Genomics Platform"/>
            <consortium name="The Broad Institute Genome Sequencing Center for Infectious Disease"/>
            <person name="Wu L."/>
            <person name="Ma J."/>
        </authorList>
    </citation>
    <scope>NUCLEOTIDE SEQUENCE [LARGE SCALE GENOMIC DNA]</scope>
    <source>
        <strain evidence="7">CGMCC 1.12766</strain>
    </source>
</reference>
<dbReference type="CDD" id="cd00367">
    <property type="entry name" value="PTS-HPr_like"/>
    <property type="match status" value="1"/>
</dbReference>
<evidence type="ECO:0000256" key="4">
    <source>
        <dbReference type="ARBA" id="ARBA00022683"/>
    </source>
</evidence>
<dbReference type="Pfam" id="PF00381">
    <property type="entry name" value="PTS-HPr"/>
    <property type="match status" value="1"/>
</dbReference>
<proteinExistence type="inferred from homology"/>
<organism evidence="6 7">
    <name type="scientific">Glycocaulis albus</name>
    <dbReference type="NCBI Taxonomy" id="1382801"/>
    <lineage>
        <taxon>Bacteria</taxon>
        <taxon>Pseudomonadati</taxon>
        <taxon>Pseudomonadota</taxon>
        <taxon>Alphaproteobacteria</taxon>
        <taxon>Maricaulales</taxon>
        <taxon>Maricaulaceae</taxon>
        <taxon>Glycocaulis</taxon>
    </lineage>
</organism>
<dbReference type="PANTHER" id="PTHR33705">
    <property type="entry name" value="PHOSPHOCARRIER PROTEIN HPR"/>
    <property type="match status" value="1"/>
</dbReference>
<evidence type="ECO:0000256" key="3">
    <source>
        <dbReference type="ARBA" id="ARBA00022490"/>
    </source>
</evidence>
<evidence type="ECO:0000256" key="2">
    <source>
        <dbReference type="ARBA" id="ARBA00010736"/>
    </source>
</evidence>
<comment type="subcellular location">
    <subcellularLocation>
        <location evidence="1">Cytoplasm</location>
    </subcellularLocation>
</comment>
<dbReference type="EMBL" id="BMFS01000001">
    <property type="protein sequence ID" value="GGG89093.1"/>
    <property type="molecule type" value="Genomic_DNA"/>
</dbReference>
<dbReference type="PANTHER" id="PTHR33705:SF2">
    <property type="entry name" value="PHOSPHOCARRIER PROTEIN NPR"/>
    <property type="match status" value="1"/>
</dbReference>
<name>A0ABQ1XBG4_9PROT</name>
<evidence type="ECO:0000313" key="7">
    <source>
        <dbReference type="Proteomes" id="UP000648722"/>
    </source>
</evidence>
<dbReference type="PROSITE" id="PS00369">
    <property type="entry name" value="PTS_HPR_HIS"/>
    <property type="match status" value="1"/>
</dbReference>
<keyword evidence="3" id="KW-0963">Cytoplasm</keyword>
<comment type="similarity">
    <text evidence="2">Belongs to the HPr family.</text>
</comment>
<dbReference type="InterPro" id="IPR035895">
    <property type="entry name" value="HPr-like_sf"/>
</dbReference>
<evidence type="ECO:0000313" key="6">
    <source>
        <dbReference type="EMBL" id="GGG89093.1"/>
    </source>
</evidence>
<dbReference type="NCBIfam" id="TIGR01003">
    <property type="entry name" value="PTS_HPr_family"/>
    <property type="match status" value="1"/>
</dbReference>
<dbReference type="InterPro" id="IPR000032">
    <property type="entry name" value="HPr-like"/>
</dbReference>
<dbReference type="InterPro" id="IPR001020">
    <property type="entry name" value="PTS_HPr_His_P_site"/>
</dbReference>
<sequence>MNTSTAEVMIVNKRGLHARAAAKFVGLAREFQASVTVERDGDEADGRSIMDLLMLGAGPGTRLTLTAHGSDATALIEALRALIENGFDEGE</sequence>